<feature type="domain" description="ANTAR" evidence="1">
    <location>
        <begin position="2"/>
        <end position="63"/>
    </location>
</feature>
<protein>
    <submittedName>
        <fullName evidence="2">ANTAR domain-containing protein</fullName>
    </submittedName>
</protein>
<keyword evidence="3" id="KW-1185">Reference proteome</keyword>
<name>A0ABT6CY90_9MICC</name>
<dbReference type="SUPFAM" id="SSF52172">
    <property type="entry name" value="CheY-like"/>
    <property type="match status" value="1"/>
</dbReference>
<dbReference type="Gene3D" id="1.10.10.10">
    <property type="entry name" value="Winged helix-like DNA-binding domain superfamily/Winged helix DNA-binding domain"/>
    <property type="match status" value="1"/>
</dbReference>
<dbReference type="EMBL" id="JAROKN010000045">
    <property type="protein sequence ID" value="MDF9278855.1"/>
    <property type="molecule type" value="Genomic_DNA"/>
</dbReference>
<evidence type="ECO:0000259" key="1">
    <source>
        <dbReference type="PROSITE" id="PS50921"/>
    </source>
</evidence>
<proteinExistence type="predicted"/>
<sequence length="71" mass="7811">MAFADAQKIGQYQQAMDTRDLIGQAKGILMERYKITAQQAFVILTKASSLSNVKLRDVAIHLASTGEIITQ</sequence>
<organism evidence="2 3">
    <name type="scientific">Arthrobacter vasquezii</name>
    <dbReference type="NCBI Taxonomy" id="2977629"/>
    <lineage>
        <taxon>Bacteria</taxon>
        <taxon>Bacillati</taxon>
        <taxon>Actinomycetota</taxon>
        <taxon>Actinomycetes</taxon>
        <taxon>Micrococcales</taxon>
        <taxon>Micrococcaceae</taxon>
        <taxon>Arthrobacter</taxon>
    </lineage>
</organism>
<evidence type="ECO:0000313" key="2">
    <source>
        <dbReference type="EMBL" id="MDF9278855.1"/>
    </source>
</evidence>
<accession>A0ABT6CY90</accession>
<evidence type="ECO:0000313" key="3">
    <source>
        <dbReference type="Proteomes" id="UP001220456"/>
    </source>
</evidence>
<dbReference type="PROSITE" id="PS50921">
    <property type="entry name" value="ANTAR"/>
    <property type="match status" value="1"/>
</dbReference>
<dbReference type="Pfam" id="PF03861">
    <property type="entry name" value="ANTAR"/>
    <property type="match status" value="1"/>
</dbReference>
<dbReference type="InterPro" id="IPR011006">
    <property type="entry name" value="CheY-like_superfamily"/>
</dbReference>
<gene>
    <name evidence="2" type="ORF">P4U43_13775</name>
</gene>
<dbReference type="InterPro" id="IPR036388">
    <property type="entry name" value="WH-like_DNA-bd_sf"/>
</dbReference>
<reference evidence="2 3" key="1">
    <citation type="journal article" date="2023" name="Int. J. Syst. Evol. Microbiol.">
        <title>Arthrobacter vasquezii sp. nov., isolated from a soil sample from Union Glacier, Antarctica.</title>
        <authorList>
            <person name="Valenzuela-Ibaceta F."/>
            <person name="Carrasco V."/>
            <person name="Lagos-Moraga S."/>
            <person name="Dietz-Vargas C."/>
            <person name="Navarro C.A."/>
            <person name="Perez-Donoso J.M."/>
        </authorList>
    </citation>
    <scope>NUCLEOTIDE SEQUENCE [LARGE SCALE GENOMIC DNA]</scope>
    <source>
        <strain evidence="2 3">EH-1B-1</strain>
    </source>
</reference>
<dbReference type="InterPro" id="IPR005561">
    <property type="entry name" value="ANTAR"/>
</dbReference>
<dbReference type="Proteomes" id="UP001220456">
    <property type="component" value="Unassembled WGS sequence"/>
</dbReference>
<dbReference type="SMART" id="SM01012">
    <property type="entry name" value="ANTAR"/>
    <property type="match status" value="1"/>
</dbReference>
<dbReference type="RefSeq" id="WP_277359237.1">
    <property type="nucleotide sequence ID" value="NZ_JAROKN010000045.1"/>
</dbReference>
<comment type="caution">
    <text evidence="2">The sequence shown here is derived from an EMBL/GenBank/DDBJ whole genome shotgun (WGS) entry which is preliminary data.</text>
</comment>